<reference evidence="1" key="1">
    <citation type="submission" date="2009-11" db="EMBL/GenBank/DDBJ databases">
        <authorList>
            <consortium name="The Broad Institute Genome Sequencing Platform"/>
            <person name="Ward D."/>
            <person name="Feldgarden M."/>
            <person name="Earl A."/>
            <person name="Young S.K."/>
            <person name="Zeng Q."/>
            <person name="Koehrsen M."/>
            <person name="Alvarado L."/>
            <person name="Berlin A."/>
            <person name="Bochicchio J."/>
            <person name="Borenstein D."/>
            <person name="Chapman S.B."/>
            <person name="Chen Z."/>
            <person name="Engels R."/>
            <person name="Freedman E."/>
            <person name="Gellesch M."/>
            <person name="Goldberg J."/>
            <person name="Griggs A."/>
            <person name="Gujja S."/>
            <person name="Heilman E."/>
            <person name="Heiman D."/>
            <person name="Hepburn T."/>
            <person name="Howarth C."/>
            <person name="Jen D."/>
            <person name="Larson L."/>
            <person name="Lewis B."/>
            <person name="Mehta T."/>
            <person name="Park D."/>
            <person name="Pearson M."/>
            <person name="Roberts A."/>
            <person name="Saif S."/>
            <person name="Shea T."/>
            <person name="Shenoy N."/>
            <person name="Sisk P."/>
            <person name="Stolte C."/>
            <person name="Sykes S."/>
            <person name="Thomson T."/>
            <person name="Walk T."/>
            <person name="White J."/>
            <person name="Yandava C."/>
            <person name="Izard J."/>
            <person name="Baranova O.V."/>
            <person name="Blanton J.M."/>
            <person name="Tanner A.C."/>
            <person name="Dewhirst F.E."/>
            <person name="Haas B."/>
            <person name="Nusbaum C."/>
            <person name="Birren B."/>
        </authorList>
    </citation>
    <scope>NUCLEOTIDE SEQUENCE [LARGE SCALE GENOMIC DNA]</scope>
    <source>
        <strain evidence="1">1-1 BBBD Race 1</strain>
    </source>
</reference>
<evidence type="ECO:0000313" key="1">
    <source>
        <dbReference type="EMBL" id="OAV96822.1"/>
    </source>
</evidence>
<keyword evidence="3" id="KW-1185">Reference proteome</keyword>
<sequence>MSDHKSVLQSLEVVPFPTWKGQMKGYLQIQGLKMYIDSTVIAPKDPNAALAHNRNMGKTAEHFKAKTGNNQAKVVQEFFSITFKQEDVKGFLTDLNGRICNIKAVGVKIFKAPEEFTLHKTWMSEFLLSRLLNSLNLRDILLTKHPLTIEILKTLLKGKHRDQASTSLLSMTPVIKQE</sequence>
<name>A0A180GX19_PUCT1</name>
<evidence type="ECO:0000313" key="2">
    <source>
        <dbReference type="EnsemblFungi" id="PTTG_03533-t43_1-p1"/>
    </source>
</evidence>
<accession>A0A180GX19</accession>
<proteinExistence type="predicted"/>
<dbReference type="AlphaFoldDB" id="A0A180GX19"/>
<dbReference type="Proteomes" id="UP000005240">
    <property type="component" value="Unassembled WGS sequence"/>
</dbReference>
<dbReference type="STRING" id="630390.A0A180GX19"/>
<reference evidence="1" key="2">
    <citation type="submission" date="2016-05" db="EMBL/GenBank/DDBJ databases">
        <title>Comparative analysis highlights variable genome content of wheat rusts and divergence of the mating loci.</title>
        <authorList>
            <person name="Cuomo C.A."/>
            <person name="Bakkeren G."/>
            <person name="Szabo L."/>
            <person name="Khalil H."/>
            <person name="Joly D."/>
            <person name="Goldberg J."/>
            <person name="Young S."/>
            <person name="Zeng Q."/>
            <person name="Fellers J."/>
        </authorList>
    </citation>
    <scope>NUCLEOTIDE SEQUENCE [LARGE SCALE GENOMIC DNA]</scope>
    <source>
        <strain evidence="1">1-1 BBBD Race 1</strain>
    </source>
</reference>
<dbReference type="EMBL" id="ADAS02000017">
    <property type="protein sequence ID" value="OAV96822.1"/>
    <property type="molecule type" value="Genomic_DNA"/>
</dbReference>
<dbReference type="VEuPathDB" id="FungiDB:PTTG_03533"/>
<protein>
    <submittedName>
        <fullName evidence="1 2">Uncharacterized protein</fullName>
    </submittedName>
</protein>
<gene>
    <name evidence="1" type="ORF">PTTG_03533</name>
</gene>
<organism evidence="1">
    <name type="scientific">Puccinia triticina (isolate 1-1 / race 1 (BBBD))</name>
    <name type="common">Brown leaf rust fungus</name>
    <dbReference type="NCBI Taxonomy" id="630390"/>
    <lineage>
        <taxon>Eukaryota</taxon>
        <taxon>Fungi</taxon>
        <taxon>Dikarya</taxon>
        <taxon>Basidiomycota</taxon>
        <taxon>Pucciniomycotina</taxon>
        <taxon>Pucciniomycetes</taxon>
        <taxon>Pucciniales</taxon>
        <taxon>Pucciniaceae</taxon>
        <taxon>Puccinia</taxon>
    </lineage>
</organism>
<dbReference type="EnsemblFungi" id="PTTG_03533-t43_1">
    <property type="protein sequence ID" value="PTTG_03533-t43_1-p1"/>
    <property type="gene ID" value="PTTG_03533"/>
</dbReference>
<reference evidence="2 3" key="3">
    <citation type="journal article" date="2017" name="G3 (Bethesda)">
        <title>Comparative analysis highlights variable genome content of wheat rusts and divergence of the mating loci.</title>
        <authorList>
            <person name="Cuomo C.A."/>
            <person name="Bakkeren G."/>
            <person name="Khalil H.B."/>
            <person name="Panwar V."/>
            <person name="Joly D."/>
            <person name="Linning R."/>
            <person name="Sakthikumar S."/>
            <person name="Song X."/>
            <person name="Adiconis X."/>
            <person name="Fan L."/>
            <person name="Goldberg J.M."/>
            <person name="Levin J.Z."/>
            <person name="Young S."/>
            <person name="Zeng Q."/>
            <person name="Anikster Y."/>
            <person name="Bruce M."/>
            <person name="Wang M."/>
            <person name="Yin C."/>
            <person name="McCallum B."/>
            <person name="Szabo L.J."/>
            <person name="Hulbert S."/>
            <person name="Chen X."/>
            <person name="Fellers J.P."/>
        </authorList>
    </citation>
    <scope>NUCLEOTIDE SEQUENCE</scope>
    <source>
        <strain evidence="2">isolate 1-1 / race 1 (BBBD)</strain>
        <strain evidence="3">Isolate 1-1 / race 1 (BBBD)</strain>
    </source>
</reference>
<reference evidence="2" key="4">
    <citation type="submission" date="2025-05" db="UniProtKB">
        <authorList>
            <consortium name="EnsemblFungi"/>
        </authorList>
    </citation>
    <scope>IDENTIFICATION</scope>
    <source>
        <strain evidence="2">isolate 1-1 / race 1 (BBBD)</strain>
    </source>
</reference>
<evidence type="ECO:0000313" key="3">
    <source>
        <dbReference type="Proteomes" id="UP000005240"/>
    </source>
</evidence>